<feature type="transmembrane region" description="Helical" evidence="1">
    <location>
        <begin position="41"/>
        <end position="63"/>
    </location>
</feature>
<organism evidence="2 3">
    <name type="scientific">Nocardioides luti</name>
    <dbReference type="NCBI Taxonomy" id="2761101"/>
    <lineage>
        <taxon>Bacteria</taxon>
        <taxon>Bacillati</taxon>
        <taxon>Actinomycetota</taxon>
        <taxon>Actinomycetes</taxon>
        <taxon>Propionibacteriales</taxon>
        <taxon>Nocardioidaceae</taxon>
        <taxon>Nocardioides</taxon>
    </lineage>
</organism>
<dbReference type="AlphaFoldDB" id="A0A7X0RGI0"/>
<accession>A0A7X0RGI0</accession>
<keyword evidence="1" id="KW-0472">Membrane</keyword>
<reference evidence="2 3" key="1">
    <citation type="submission" date="2020-08" db="EMBL/GenBank/DDBJ databases">
        <authorList>
            <person name="Seo M.-J."/>
        </authorList>
    </citation>
    <scope>NUCLEOTIDE SEQUENCE [LARGE SCALE GENOMIC DNA]</scope>
    <source>
        <strain evidence="2 3">KIGAM211</strain>
    </source>
</reference>
<keyword evidence="1" id="KW-0812">Transmembrane</keyword>
<evidence type="ECO:0000313" key="3">
    <source>
        <dbReference type="Proteomes" id="UP000523955"/>
    </source>
</evidence>
<evidence type="ECO:0000313" key="2">
    <source>
        <dbReference type="EMBL" id="MBB6627879.1"/>
    </source>
</evidence>
<comment type="caution">
    <text evidence="2">The sequence shown here is derived from an EMBL/GenBank/DDBJ whole genome shotgun (WGS) entry which is preliminary data.</text>
</comment>
<evidence type="ECO:0000256" key="1">
    <source>
        <dbReference type="SAM" id="Phobius"/>
    </source>
</evidence>
<sequence>MEPETTLPPRHLLAWASLGLAAFFSYPLVQVVRAGQRGEMPALAAAGIAALIALLFVIGPLWAAQHLLRLRIAVSREHLTTYLGGRLHHRLALAELTEVRPVVDGSVGALTPEAWNPAVWLIGPDQHGRRRALKITLQRVTTMAPLLEALRPVVAARPDLVRDEPARKLLAEYLSDPR</sequence>
<dbReference type="EMBL" id="JACKXE010000001">
    <property type="protein sequence ID" value="MBB6627879.1"/>
    <property type="molecule type" value="Genomic_DNA"/>
</dbReference>
<protein>
    <submittedName>
        <fullName evidence="2">Uncharacterized protein</fullName>
    </submittedName>
</protein>
<dbReference type="RefSeq" id="WP_185252990.1">
    <property type="nucleotide sequence ID" value="NZ_JACKXE010000001.1"/>
</dbReference>
<keyword evidence="3" id="KW-1185">Reference proteome</keyword>
<keyword evidence="1" id="KW-1133">Transmembrane helix</keyword>
<gene>
    <name evidence="2" type="ORF">H5V45_11175</name>
</gene>
<feature type="transmembrane region" description="Helical" evidence="1">
    <location>
        <begin position="12"/>
        <end position="29"/>
    </location>
</feature>
<name>A0A7X0RGI0_9ACTN</name>
<proteinExistence type="predicted"/>
<dbReference type="Proteomes" id="UP000523955">
    <property type="component" value="Unassembled WGS sequence"/>
</dbReference>